<dbReference type="HOGENOM" id="CLU_2419921_0_0_2"/>
<evidence type="ECO:0000313" key="4">
    <source>
        <dbReference type="Proteomes" id="UP000019024"/>
    </source>
</evidence>
<gene>
    <name evidence="3" type="ORF">HALLA_00455</name>
</gene>
<feature type="region of interest" description="Disordered" evidence="1">
    <location>
        <begin position="71"/>
        <end position="91"/>
    </location>
</feature>
<dbReference type="eggNOG" id="arCOG02274">
    <property type="taxonomic scope" value="Archaea"/>
</dbReference>
<dbReference type="Proteomes" id="UP000019024">
    <property type="component" value="Plasmid unnamed2"/>
</dbReference>
<evidence type="ECO:0000259" key="2">
    <source>
        <dbReference type="Pfam" id="PF24281"/>
    </source>
</evidence>
<accession>W0JTB4</accession>
<sequence length="91" mass="10182">MTAELTDHGHSTSRSCSAKTAVGDKIALDQNQTRRAKTHSIMREFVFTIEYEKGVAEVVDLFIEHPDLHARSMEGHATDESVGDRQGRRTI</sequence>
<name>W0JTB4_9EURY</name>
<feature type="compositionally biased region" description="Basic and acidic residues" evidence="1">
    <location>
        <begin position="1"/>
        <end position="10"/>
    </location>
</feature>
<protein>
    <recommendedName>
        <fullName evidence="2">HVO-2928 N-terminal domain-containing protein</fullName>
    </recommendedName>
</protein>
<feature type="region of interest" description="Disordered" evidence="1">
    <location>
        <begin position="1"/>
        <end position="20"/>
    </location>
</feature>
<organism evidence="3 4">
    <name type="scientific">Halostagnicola larsenii XH-48</name>
    <dbReference type="NCBI Taxonomy" id="797299"/>
    <lineage>
        <taxon>Archaea</taxon>
        <taxon>Methanobacteriati</taxon>
        <taxon>Methanobacteriota</taxon>
        <taxon>Stenosarchaea group</taxon>
        <taxon>Halobacteria</taxon>
        <taxon>Halobacteriales</taxon>
        <taxon>Natrialbaceae</taxon>
        <taxon>Halostagnicola</taxon>
    </lineage>
</organism>
<keyword evidence="4" id="KW-1185">Reference proteome</keyword>
<evidence type="ECO:0000256" key="1">
    <source>
        <dbReference type="SAM" id="MobiDB-lite"/>
    </source>
</evidence>
<dbReference type="EMBL" id="CP007057">
    <property type="protein sequence ID" value="AHG01794.1"/>
    <property type="molecule type" value="Genomic_DNA"/>
</dbReference>
<reference evidence="3 4" key="1">
    <citation type="submission" date="2014-01" db="EMBL/GenBank/DDBJ databases">
        <authorList>
            <consortium name="DOE Joint Genome Institute"/>
            <person name="Anderson I."/>
            <person name="Huntemann M."/>
            <person name="Han J."/>
            <person name="Chen A."/>
            <person name="Kyrpides N."/>
            <person name="Mavromatis K."/>
            <person name="Markowitz V."/>
            <person name="Palaniappan K."/>
            <person name="Ivanova N."/>
            <person name="Schaumberg A."/>
            <person name="Pati A."/>
            <person name="Liolios K."/>
            <person name="Nordberg H.P."/>
            <person name="Cantor M.N."/>
            <person name="Hua S.X."/>
            <person name="Woyke T."/>
        </authorList>
    </citation>
    <scope>NUCLEOTIDE SEQUENCE [LARGE SCALE GENOMIC DNA]</scope>
    <source>
        <strain evidence="3 4">XH-48</strain>
        <plasmid evidence="4">2</plasmid>
    </source>
</reference>
<evidence type="ECO:0000313" key="3">
    <source>
        <dbReference type="EMBL" id="AHG01794.1"/>
    </source>
</evidence>
<dbReference type="AlphaFoldDB" id="W0JTB4"/>
<geneLocation type="plasmid" evidence="3">
    <name>unnamed</name>
</geneLocation>
<dbReference type="InterPro" id="IPR056529">
    <property type="entry name" value="HVO_2928_N"/>
</dbReference>
<dbReference type="Pfam" id="PF24281">
    <property type="entry name" value="HVO_2928_N"/>
    <property type="match status" value="1"/>
</dbReference>
<feature type="domain" description="HVO-2928 N-terminal" evidence="2">
    <location>
        <begin position="44"/>
        <end position="82"/>
    </location>
</feature>
<keyword evidence="3" id="KW-0614">Plasmid</keyword>
<dbReference type="KEGG" id="hlr:HALLA_00455"/>
<proteinExistence type="predicted"/>